<dbReference type="PANTHER" id="PTHR47722:SF1">
    <property type="entry name" value="F-BOX DOMAIN CONTAINING PROTEIN, EXPRESSED"/>
    <property type="match status" value="1"/>
</dbReference>
<dbReference type="OrthoDB" id="192402at2759"/>
<feature type="compositionally biased region" description="Basic and acidic residues" evidence="1">
    <location>
        <begin position="1"/>
        <end position="17"/>
    </location>
</feature>
<dbReference type="Gene3D" id="1.20.1280.50">
    <property type="match status" value="1"/>
</dbReference>
<evidence type="ECO:0000259" key="2">
    <source>
        <dbReference type="PROSITE" id="PS50181"/>
    </source>
</evidence>
<keyword evidence="4" id="KW-1185">Reference proteome</keyword>
<proteinExistence type="predicted"/>
<evidence type="ECO:0000313" key="3">
    <source>
        <dbReference type="EMBL" id="URD88012.1"/>
    </source>
</evidence>
<protein>
    <submittedName>
        <fullName evidence="3">F-box protein</fullName>
    </submittedName>
</protein>
<dbReference type="InterPro" id="IPR036047">
    <property type="entry name" value="F-box-like_dom_sf"/>
</dbReference>
<dbReference type="InterPro" id="IPR001810">
    <property type="entry name" value="F-box_dom"/>
</dbReference>
<dbReference type="AlphaFoldDB" id="A0A9E7F3P4"/>
<reference evidence="3" key="1">
    <citation type="submission" date="2022-05" db="EMBL/GenBank/DDBJ databases">
        <title>The Musa troglodytarum L. genome provides insights into the mechanism of non-climacteric behaviour and enrichment of carotenoids.</title>
        <authorList>
            <person name="Wang J."/>
        </authorList>
    </citation>
    <scope>NUCLEOTIDE SEQUENCE</scope>
    <source>
        <tissue evidence="3">Leaf</tissue>
    </source>
</reference>
<organism evidence="3 4">
    <name type="scientific">Musa troglodytarum</name>
    <name type="common">fe'i banana</name>
    <dbReference type="NCBI Taxonomy" id="320322"/>
    <lineage>
        <taxon>Eukaryota</taxon>
        <taxon>Viridiplantae</taxon>
        <taxon>Streptophyta</taxon>
        <taxon>Embryophyta</taxon>
        <taxon>Tracheophyta</taxon>
        <taxon>Spermatophyta</taxon>
        <taxon>Magnoliopsida</taxon>
        <taxon>Liliopsida</taxon>
        <taxon>Zingiberales</taxon>
        <taxon>Musaceae</taxon>
        <taxon>Musa</taxon>
    </lineage>
</organism>
<dbReference type="SMART" id="SM00256">
    <property type="entry name" value="FBOX"/>
    <property type="match status" value="1"/>
</dbReference>
<evidence type="ECO:0000256" key="1">
    <source>
        <dbReference type="SAM" id="MobiDB-lite"/>
    </source>
</evidence>
<feature type="region of interest" description="Disordered" evidence="1">
    <location>
        <begin position="1"/>
        <end position="28"/>
    </location>
</feature>
<dbReference type="Pfam" id="PF12937">
    <property type="entry name" value="F-box-like"/>
    <property type="match status" value="1"/>
</dbReference>
<gene>
    <name evidence="3" type="ORF">MUK42_28776</name>
</gene>
<dbReference type="Proteomes" id="UP001055439">
    <property type="component" value="Chromosome 2"/>
</dbReference>
<dbReference type="EMBL" id="CP097504">
    <property type="protein sequence ID" value="URD88012.1"/>
    <property type="molecule type" value="Genomic_DNA"/>
</dbReference>
<evidence type="ECO:0000313" key="4">
    <source>
        <dbReference type="Proteomes" id="UP001055439"/>
    </source>
</evidence>
<dbReference type="SUPFAM" id="SSF81383">
    <property type="entry name" value="F-box domain"/>
    <property type="match status" value="1"/>
</dbReference>
<feature type="domain" description="F-box" evidence="2">
    <location>
        <begin position="135"/>
        <end position="181"/>
    </location>
</feature>
<dbReference type="PANTHER" id="PTHR47722">
    <property type="entry name" value="EXPRESSED PROTEIN"/>
    <property type="match status" value="1"/>
</dbReference>
<sequence>MLKSYESDGCDRSDDPSRPPSLCFPNPTIRAQSTTRQRQCRLPIPRCSPRSPFATAIADSRSNCPVANSRSNRPTEDADSSLRYRSVDGHHEFLGKHLVLIDHIHAQHHKSNKPWIFYLDLPVSLLFFAVEHQSTMTKDLISGEVLKAVFPLLDGEDLVSCMLVCHQWRDIARDDYFWKCVCSKRWPSICKRPPPSLSYHKLFVTFSRSQPPQPLPPSRLSFDDLEFYIDLWSEQRLVFSEAVSGTALLRGIKNPPPGIPDALKVHLDSDDYKMTMQVEPRFSLSLGRMITVSILVSRKDTNQIARIVNQSHFGYVDGNAFRALAYDYLNFAPGHPFVSGIRAWVSLLFMANNALRITDVFGIEIDFCDAASSENEVLWLLDMLDWK</sequence>
<dbReference type="InterPro" id="IPR044207">
    <property type="entry name" value="At5g39250-like"/>
</dbReference>
<accession>A0A9E7F3P4</accession>
<dbReference type="PROSITE" id="PS50181">
    <property type="entry name" value="FBOX"/>
    <property type="match status" value="1"/>
</dbReference>
<name>A0A9E7F3P4_9LILI</name>